<dbReference type="Pfam" id="PF02080">
    <property type="entry name" value="TrkA_C"/>
    <property type="match status" value="1"/>
</dbReference>
<dbReference type="PANTHER" id="PTHR43833:SF7">
    <property type="entry name" value="KTR SYSTEM POTASSIUM UPTAKE PROTEIN C"/>
    <property type="match status" value="1"/>
</dbReference>
<dbReference type="InterPro" id="IPR050721">
    <property type="entry name" value="Trk_Ktr_HKT_K-transport"/>
</dbReference>
<protein>
    <submittedName>
        <fullName evidence="3">Potassium transporter TrkA</fullName>
    </submittedName>
</protein>
<sequence>MDRSYAVFGLGEFGRSVCHELMELGADVLAVDRNEAQTIAIADDVTMAVAIDCLNEMAYEKLGLNNMDGVVVSMSGNLGASIMAIMAAKDAGVPLVIAKASDDTQRTIFQKVGANRVVIPERDGAVRAARNLLAKNFLDYIELSDKISIVEINVKREWLNQRLADLNLRSRYGLNVIAVRRDGELLTDIGPDATFIMGDTILVVTDKQDLGLERGK</sequence>
<comment type="caution">
    <text evidence="3">The sequence shown here is derived from an EMBL/GenBank/DDBJ whole genome shotgun (WGS) entry which is preliminary data.</text>
</comment>
<evidence type="ECO:0000259" key="1">
    <source>
        <dbReference type="PROSITE" id="PS51201"/>
    </source>
</evidence>
<dbReference type="AlphaFoldDB" id="A0A6F9Y617"/>
<dbReference type="InterPro" id="IPR036291">
    <property type="entry name" value="NAD(P)-bd_dom_sf"/>
</dbReference>
<dbReference type="RefSeq" id="WP_172577478.1">
    <property type="nucleotide sequence ID" value="NZ_BLAP01000050.1"/>
</dbReference>
<evidence type="ECO:0000259" key="2">
    <source>
        <dbReference type="PROSITE" id="PS51202"/>
    </source>
</evidence>
<accession>A0A6F9Y617</accession>
<dbReference type="InterPro" id="IPR003148">
    <property type="entry name" value="RCK_N"/>
</dbReference>
<dbReference type="PROSITE" id="PS51201">
    <property type="entry name" value="RCK_N"/>
    <property type="match status" value="1"/>
</dbReference>
<feature type="domain" description="RCK N-terminal" evidence="1">
    <location>
        <begin position="2"/>
        <end position="119"/>
    </location>
</feature>
<feature type="domain" description="RCK C-terminal" evidence="2">
    <location>
        <begin position="135"/>
        <end position="216"/>
    </location>
</feature>
<gene>
    <name evidence="3" type="primary">trkA</name>
    <name evidence="3" type="ORF">SN811_13680</name>
</gene>
<dbReference type="Proteomes" id="UP000494160">
    <property type="component" value="Unassembled WGS sequence"/>
</dbReference>
<reference evidence="3 4" key="1">
    <citation type="submission" date="2019-10" db="EMBL/GenBank/DDBJ databases">
        <title>Lactobacillus agilis SN811 Whole Genome Sequencing Project.</title>
        <authorList>
            <person name="Suzuki S."/>
            <person name="Endo A."/>
            <person name="Maeno S."/>
            <person name="Shiwa Y."/>
            <person name="Matsutani M."/>
            <person name="Kajikawa A."/>
        </authorList>
    </citation>
    <scope>NUCLEOTIDE SEQUENCE [LARGE SCALE GENOMIC DNA]</scope>
    <source>
        <strain evidence="3 4">SN811</strain>
    </source>
</reference>
<organism evidence="3 4">
    <name type="scientific">Ligilactobacillus agilis</name>
    <dbReference type="NCBI Taxonomy" id="1601"/>
    <lineage>
        <taxon>Bacteria</taxon>
        <taxon>Bacillati</taxon>
        <taxon>Bacillota</taxon>
        <taxon>Bacilli</taxon>
        <taxon>Lactobacillales</taxon>
        <taxon>Lactobacillaceae</taxon>
        <taxon>Ligilactobacillus</taxon>
    </lineage>
</organism>
<dbReference type="Gene3D" id="3.30.70.1450">
    <property type="entry name" value="Regulator of K+ conductance, C-terminal domain"/>
    <property type="match status" value="1"/>
</dbReference>
<dbReference type="PROSITE" id="PS51202">
    <property type="entry name" value="RCK_C"/>
    <property type="match status" value="1"/>
</dbReference>
<evidence type="ECO:0000313" key="3">
    <source>
        <dbReference type="EMBL" id="GET12868.1"/>
    </source>
</evidence>
<name>A0A6F9Y617_9LACO</name>
<dbReference type="EMBL" id="BLAP01000050">
    <property type="protein sequence ID" value="GET12868.1"/>
    <property type="molecule type" value="Genomic_DNA"/>
</dbReference>
<proteinExistence type="predicted"/>
<dbReference type="GO" id="GO:0008324">
    <property type="term" value="F:monoatomic cation transmembrane transporter activity"/>
    <property type="evidence" value="ECO:0007669"/>
    <property type="project" value="InterPro"/>
</dbReference>
<evidence type="ECO:0000313" key="4">
    <source>
        <dbReference type="Proteomes" id="UP000494160"/>
    </source>
</evidence>
<dbReference type="SUPFAM" id="SSF116726">
    <property type="entry name" value="TrkA C-terminal domain-like"/>
    <property type="match status" value="1"/>
</dbReference>
<dbReference type="Gene3D" id="3.40.50.720">
    <property type="entry name" value="NAD(P)-binding Rossmann-like Domain"/>
    <property type="match status" value="1"/>
</dbReference>
<dbReference type="SUPFAM" id="SSF51735">
    <property type="entry name" value="NAD(P)-binding Rossmann-fold domains"/>
    <property type="match status" value="1"/>
</dbReference>
<dbReference type="Pfam" id="PF02254">
    <property type="entry name" value="TrkA_N"/>
    <property type="match status" value="1"/>
</dbReference>
<dbReference type="PANTHER" id="PTHR43833">
    <property type="entry name" value="POTASSIUM CHANNEL PROTEIN 2-RELATED-RELATED"/>
    <property type="match status" value="1"/>
</dbReference>
<dbReference type="InterPro" id="IPR006037">
    <property type="entry name" value="RCK_C"/>
</dbReference>
<dbReference type="InterPro" id="IPR036721">
    <property type="entry name" value="RCK_C_sf"/>
</dbReference>
<dbReference type="GO" id="GO:0006813">
    <property type="term" value="P:potassium ion transport"/>
    <property type="evidence" value="ECO:0007669"/>
    <property type="project" value="InterPro"/>
</dbReference>